<evidence type="ECO:0000256" key="1">
    <source>
        <dbReference type="SAM" id="MobiDB-lite"/>
    </source>
</evidence>
<protein>
    <submittedName>
        <fullName evidence="2">Uncharacterized protein</fullName>
    </submittedName>
</protein>
<accession>A0A0F9D5H7</accession>
<dbReference type="AlphaFoldDB" id="A0A0F9D5H7"/>
<proteinExistence type="predicted"/>
<name>A0A0F9D5H7_9ZZZZ</name>
<comment type="caution">
    <text evidence="2">The sequence shown here is derived from an EMBL/GenBank/DDBJ whole genome shotgun (WGS) entry which is preliminary data.</text>
</comment>
<gene>
    <name evidence="2" type="ORF">LCGC14_2320360</name>
</gene>
<feature type="region of interest" description="Disordered" evidence="1">
    <location>
        <begin position="27"/>
        <end position="50"/>
    </location>
</feature>
<organism evidence="2">
    <name type="scientific">marine sediment metagenome</name>
    <dbReference type="NCBI Taxonomy" id="412755"/>
    <lineage>
        <taxon>unclassified sequences</taxon>
        <taxon>metagenomes</taxon>
        <taxon>ecological metagenomes</taxon>
    </lineage>
</organism>
<evidence type="ECO:0000313" key="2">
    <source>
        <dbReference type="EMBL" id="KKL48951.1"/>
    </source>
</evidence>
<reference evidence="2" key="1">
    <citation type="journal article" date="2015" name="Nature">
        <title>Complex archaea that bridge the gap between prokaryotes and eukaryotes.</title>
        <authorList>
            <person name="Spang A."/>
            <person name="Saw J.H."/>
            <person name="Jorgensen S.L."/>
            <person name="Zaremba-Niedzwiedzka K."/>
            <person name="Martijn J."/>
            <person name="Lind A.E."/>
            <person name="van Eijk R."/>
            <person name="Schleper C."/>
            <person name="Guy L."/>
            <person name="Ettema T.J."/>
        </authorList>
    </citation>
    <scope>NUCLEOTIDE SEQUENCE</scope>
</reference>
<dbReference type="EMBL" id="LAZR01033137">
    <property type="protein sequence ID" value="KKL48951.1"/>
    <property type="molecule type" value="Genomic_DNA"/>
</dbReference>
<sequence length="50" mass="5949">MTGHDWKQVGWEYDDSFFECRRCGDETHQRRGIPQPNDHGPCTIRTKERA</sequence>